<keyword evidence="8 15" id="KW-0256">Endoplasmic reticulum</keyword>
<feature type="region of interest" description="Disordered" evidence="16">
    <location>
        <begin position="248"/>
        <end position="297"/>
    </location>
</feature>
<feature type="domain" description="Cyclic nucleotide-binding" evidence="17">
    <location>
        <begin position="791"/>
        <end position="910"/>
    </location>
</feature>
<dbReference type="Pfam" id="PF00027">
    <property type="entry name" value="cNMP_binding"/>
    <property type="match status" value="1"/>
</dbReference>
<comment type="similarity">
    <text evidence="2 15">Belongs to the NTE family.</text>
</comment>
<evidence type="ECO:0000256" key="3">
    <source>
        <dbReference type="ARBA" id="ARBA00013274"/>
    </source>
</evidence>
<evidence type="ECO:0000256" key="11">
    <source>
        <dbReference type="ARBA" id="ARBA00023098"/>
    </source>
</evidence>
<evidence type="ECO:0000256" key="7">
    <source>
        <dbReference type="ARBA" id="ARBA00022801"/>
    </source>
</evidence>
<evidence type="ECO:0000256" key="6">
    <source>
        <dbReference type="ARBA" id="ARBA00022737"/>
    </source>
</evidence>
<dbReference type="GO" id="GO:0005789">
    <property type="term" value="C:endoplasmic reticulum membrane"/>
    <property type="evidence" value="ECO:0007669"/>
    <property type="project" value="UniProtKB-SubCell"/>
</dbReference>
<keyword evidence="11 15" id="KW-0443">Lipid metabolism</keyword>
<comment type="subcellular location">
    <subcellularLocation>
        <location evidence="1">Endoplasmic reticulum membrane</location>
        <topology evidence="1">Multi-pass membrane protein</topology>
    </subcellularLocation>
</comment>
<evidence type="ECO:0000313" key="19">
    <source>
        <dbReference type="Proteomes" id="UP001214603"/>
    </source>
</evidence>
<dbReference type="FunFam" id="3.40.1090.10:FF:000007">
    <property type="entry name" value="Lysophospholipase NTE1"/>
    <property type="match status" value="1"/>
</dbReference>
<keyword evidence="9 15" id="KW-0442">Lipid degradation</keyword>
<evidence type="ECO:0000256" key="14">
    <source>
        <dbReference type="ARBA" id="ARBA00049531"/>
    </source>
</evidence>
<dbReference type="Proteomes" id="UP001214603">
    <property type="component" value="Chromosome 5"/>
</dbReference>
<dbReference type="PROSITE" id="PS01237">
    <property type="entry name" value="UPF0028"/>
    <property type="match status" value="1"/>
</dbReference>
<dbReference type="Gene3D" id="2.60.120.10">
    <property type="entry name" value="Jelly Rolls"/>
    <property type="match status" value="3"/>
</dbReference>
<evidence type="ECO:0000259" key="17">
    <source>
        <dbReference type="SMART" id="SM00100"/>
    </source>
</evidence>
<dbReference type="GO" id="GO:0046470">
    <property type="term" value="P:phosphatidylcholine metabolic process"/>
    <property type="evidence" value="ECO:0007669"/>
    <property type="project" value="InterPro"/>
</dbReference>
<organism evidence="18 19">
    <name type="scientific">Malassezia obtusa</name>
    <dbReference type="NCBI Taxonomy" id="76774"/>
    <lineage>
        <taxon>Eukaryota</taxon>
        <taxon>Fungi</taxon>
        <taxon>Dikarya</taxon>
        <taxon>Basidiomycota</taxon>
        <taxon>Ustilaginomycotina</taxon>
        <taxon>Malasseziomycetes</taxon>
        <taxon>Malasseziales</taxon>
        <taxon>Malasseziaceae</taxon>
        <taxon>Malassezia</taxon>
    </lineage>
</organism>
<dbReference type="InterPro" id="IPR000595">
    <property type="entry name" value="cNMP-bd_dom"/>
</dbReference>
<keyword evidence="6" id="KW-0677">Repeat</keyword>
<dbReference type="Pfam" id="PF01734">
    <property type="entry name" value="Patatin"/>
    <property type="match status" value="1"/>
</dbReference>
<dbReference type="PANTHER" id="PTHR14226:SF29">
    <property type="entry name" value="NEUROPATHY TARGET ESTERASE SWS"/>
    <property type="match status" value="1"/>
</dbReference>
<dbReference type="SMART" id="SM00100">
    <property type="entry name" value="cNMP"/>
    <property type="match status" value="2"/>
</dbReference>
<accession>A0AAF0E0X2</accession>
<evidence type="ECO:0000256" key="12">
    <source>
        <dbReference type="ARBA" id="ARBA00023136"/>
    </source>
</evidence>
<gene>
    <name evidence="18" type="ORF">MOBT1_002445</name>
</gene>
<comment type="function">
    <text evidence="13">Intracellular phospholipase B that catalyzes the double deacylation of phosphatidylcholine (PC) to glycerophosphocholine (GroPCho). Plays an important role in membrane lipid homeostasis. Responsible for the rapid PC turnover in response to inositol, elevated temperatures, or when choline is present in the growth medium.</text>
</comment>
<dbReference type="GO" id="GO:0004622">
    <property type="term" value="F:phosphatidylcholine lysophospholipase activity"/>
    <property type="evidence" value="ECO:0007669"/>
    <property type="project" value="UniProtKB-EC"/>
</dbReference>
<evidence type="ECO:0000256" key="2">
    <source>
        <dbReference type="ARBA" id="ARBA00006636"/>
    </source>
</evidence>
<dbReference type="InterPro" id="IPR056556">
    <property type="entry name" value="NTE1_P-loop_dom"/>
</dbReference>
<comment type="catalytic activity">
    <reaction evidence="14 15">
        <text>a 1-acyl-sn-glycero-3-phosphocholine + H2O = sn-glycerol 3-phosphocholine + a fatty acid + H(+)</text>
        <dbReference type="Rhea" id="RHEA:15177"/>
        <dbReference type="ChEBI" id="CHEBI:15377"/>
        <dbReference type="ChEBI" id="CHEBI:15378"/>
        <dbReference type="ChEBI" id="CHEBI:16870"/>
        <dbReference type="ChEBI" id="CHEBI:28868"/>
        <dbReference type="ChEBI" id="CHEBI:58168"/>
        <dbReference type="EC" id="3.1.1.5"/>
    </reaction>
</comment>
<dbReference type="InterPro" id="IPR016035">
    <property type="entry name" value="Acyl_Trfase/lysoPLipase"/>
</dbReference>
<dbReference type="CDD" id="cd00038">
    <property type="entry name" value="CAP_ED"/>
    <property type="match status" value="2"/>
</dbReference>
<keyword evidence="10 15" id="KW-1133">Transmembrane helix</keyword>
<dbReference type="SUPFAM" id="SSF52151">
    <property type="entry name" value="FabD/lysophospholipase-like"/>
    <property type="match status" value="1"/>
</dbReference>
<feature type="domain" description="Cyclic nucleotide-binding" evidence="17">
    <location>
        <begin position="130"/>
        <end position="261"/>
    </location>
</feature>
<keyword evidence="12 15" id="KW-0472">Membrane</keyword>
<keyword evidence="7 15" id="KW-0378">Hydrolase</keyword>
<feature type="compositionally biased region" description="Low complexity" evidence="16">
    <location>
        <begin position="273"/>
        <end position="292"/>
    </location>
</feature>
<feature type="region of interest" description="Disordered" evidence="16">
    <location>
        <begin position="1453"/>
        <end position="1474"/>
    </location>
</feature>
<evidence type="ECO:0000256" key="16">
    <source>
        <dbReference type="SAM" id="MobiDB-lite"/>
    </source>
</evidence>
<evidence type="ECO:0000256" key="13">
    <source>
        <dbReference type="ARBA" id="ARBA00024965"/>
    </source>
</evidence>
<dbReference type="Pfam" id="PF24179">
    <property type="entry name" value="NTE_Ploop"/>
    <property type="match status" value="1"/>
</dbReference>
<dbReference type="PANTHER" id="PTHR14226">
    <property type="entry name" value="NEUROPATHY TARGET ESTERASE/SWISS CHEESE D.MELANOGASTER"/>
    <property type="match status" value="1"/>
</dbReference>
<evidence type="ECO:0000256" key="1">
    <source>
        <dbReference type="ARBA" id="ARBA00004477"/>
    </source>
</evidence>
<feature type="compositionally biased region" description="Low complexity" evidence="16">
    <location>
        <begin position="445"/>
        <end position="469"/>
    </location>
</feature>
<dbReference type="InterPro" id="IPR050301">
    <property type="entry name" value="NTE"/>
</dbReference>
<evidence type="ECO:0000256" key="10">
    <source>
        <dbReference type="ARBA" id="ARBA00022989"/>
    </source>
</evidence>
<evidence type="ECO:0000256" key="9">
    <source>
        <dbReference type="ARBA" id="ARBA00022963"/>
    </source>
</evidence>
<feature type="region of interest" description="Disordered" evidence="16">
    <location>
        <begin position="431"/>
        <end position="472"/>
    </location>
</feature>
<feature type="compositionally biased region" description="Low complexity" evidence="16">
    <location>
        <begin position="667"/>
        <end position="676"/>
    </location>
</feature>
<dbReference type="InterPro" id="IPR002641">
    <property type="entry name" value="PNPLA_dom"/>
</dbReference>
<reference evidence="18" key="1">
    <citation type="submission" date="2023-03" db="EMBL/GenBank/DDBJ databases">
        <title>Mating type loci evolution in Malassezia.</title>
        <authorList>
            <person name="Coelho M.A."/>
        </authorList>
    </citation>
    <scope>NUCLEOTIDE SEQUENCE</scope>
    <source>
        <strain evidence="18">CBS 7876</strain>
    </source>
</reference>
<feature type="transmembrane region" description="Helical" evidence="15">
    <location>
        <begin position="58"/>
        <end position="81"/>
    </location>
</feature>
<feature type="transmembrane region" description="Helical" evidence="15">
    <location>
        <begin position="14"/>
        <end position="38"/>
    </location>
</feature>
<protein>
    <recommendedName>
        <fullName evidence="4 15">Lysophospholipase NTE1</fullName>
        <ecNumber evidence="3 15">3.1.1.5</ecNumber>
    </recommendedName>
    <alternativeName>
        <fullName evidence="15">Intracellular phospholipase B</fullName>
    </alternativeName>
</protein>
<sequence length="1474" mass="159291">MDAAAADATPVSQLLGGVVGIALALIRIGKWVLTFFSLTLPSTVYKVLHYSLTFQLSFPFLVLCAVAVLAGVVLLLRYGYWNQYERFREQPIRKDEGAFHLHPDVATGTADDDRGSFHWYLDEFLQAIRIFGFLERPVFHELARHLQTRRLVAGDVLALDSDSSFYIVVEGHVEVYAPIGAPGADAQREYQLINEVESGGTLSSLFTILRLFTENVQLGFNVASGSASAADADTSDVPPLRAASELPRSALSSLRMPPRASPSTVLGGGGGRAMSASASASGSFASPRGAPSDLSDAHGSVPISPLLGASSPGVAPSAASYSASPPRARADYHRPGTMARVTVDTTLAVLPAEAFRRLTAKFPSAVAHIVQVILTRLARVTFHTAHQYLGLTREVMQTEHAINENAKVFLPPAFYEKSAVEQLWRRFPPAQGAAWPPGADERAPSASPTHAARAEAPASPDEPAASPRATSHHAVAPGDLLSMVETTIEDLPFEQGAARRTLGVRAPESTHAGADAEPLDLRGEVMNCIASSIGLTQAIIQDVPGVLASPYLASQDASGGLRGAYAGAFSGLSRLDASGASEDSESVSQSTSMHASVAVDRAENGVEIRHYRAGTTLVHAGEQNAGLFYVIDGFLDLMLPADDAGDEPAPAVPRKRRPRARSPEPEAPAAPAAEVRVPPPPSRVGNALDGTLPGRAGAGAGAGVGAGAAPRGRAPLEEAFARSKQREADAARFLFSVGRGGIAGYLSSLLGVPSYVDIVAKTDVYVGLLPTRALERLVEKRNNALLTLSKRLLSLLSPLILHIDAALDWQQVDAGQVIFREGDVSDSFYIVINGRLRGISERRGDGSIEILGEYSQGDSVGELDMITKNRRSKTLHSIRDSELARMPTTLFNAISVWHPPITIQISRIIARRMRREMHEQQRGRLLSLPKHVVGVSDLGRSTLNFKTVALLPTTQQVPIIEFARRLQATFAETTSGATVFLNQSSVMRALGRHAFSRMGKLKLAGWLANQEQHHRLVLYVVDTSVGSSWAQTSIRQADCILLVGFGDDPRVGEFERLLLSIKTTARKELVLLHAERSVLPGSTREWLKPRPWVSAHHHVEMSGLKRPTAAASTAADPRPVQALRSLKQRLETRIGRVKAPAPTDTTRPAHFSDFARLARRLTGTSIGLVLGGGGARGSAHIGVLRALEEYGIPVDLVGGTSIGSLVGGLYAREGAAVSSHGRAKRFAGRMASLWRFVTDVTYPLVSYTTGHEFNRGIFKCFADTHIEDMWLPFFCNTTNITWSRMEVHTSGYAWRYIRGSMTLAGLVPPLIDEGNMLVDGGYTDNLPVSIMLAMGARSVIAVDVGSIDDTSPQHYGDTLSGWWVLLNRFNPWSHMRNIPSIPDIQTRLTYTTSVKMLEEAKSLDSCLYLRMPVEHYGTLEFGKYSEILQVGYESMVQAIHDWDRAGRLPTGVEVGPHRRSSRRRRGVAARRNSI</sequence>
<name>A0AAF0E0X2_9BASI</name>
<evidence type="ECO:0000313" key="18">
    <source>
        <dbReference type="EMBL" id="WFD03751.1"/>
    </source>
</evidence>
<evidence type="ECO:0000256" key="8">
    <source>
        <dbReference type="ARBA" id="ARBA00022824"/>
    </source>
</evidence>
<feature type="compositionally biased region" description="Basic residues" evidence="16">
    <location>
        <begin position="1457"/>
        <end position="1474"/>
    </location>
</feature>
<feature type="region of interest" description="Disordered" evidence="16">
    <location>
        <begin position="645"/>
        <end position="683"/>
    </location>
</feature>
<keyword evidence="19" id="KW-1185">Reference proteome</keyword>
<evidence type="ECO:0000256" key="4">
    <source>
        <dbReference type="ARBA" id="ARBA00018317"/>
    </source>
</evidence>
<evidence type="ECO:0000256" key="5">
    <source>
        <dbReference type="ARBA" id="ARBA00022692"/>
    </source>
</evidence>
<dbReference type="FunFam" id="2.60.120.10:FF:000062">
    <property type="entry name" value="Lysophospholipase NTE1"/>
    <property type="match status" value="1"/>
</dbReference>
<proteinExistence type="inferred from homology"/>
<dbReference type="SUPFAM" id="SSF51206">
    <property type="entry name" value="cAMP-binding domain-like"/>
    <property type="match status" value="3"/>
</dbReference>
<dbReference type="GO" id="GO:0016042">
    <property type="term" value="P:lipid catabolic process"/>
    <property type="evidence" value="ECO:0007669"/>
    <property type="project" value="UniProtKB-KW"/>
</dbReference>
<dbReference type="EMBL" id="CP119938">
    <property type="protein sequence ID" value="WFD03751.1"/>
    <property type="molecule type" value="Genomic_DNA"/>
</dbReference>
<evidence type="ECO:0000256" key="15">
    <source>
        <dbReference type="RuleBase" id="RU362043"/>
    </source>
</evidence>
<dbReference type="InterPro" id="IPR018490">
    <property type="entry name" value="cNMP-bd_dom_sf"/>
</dbReference>
<keyword evidence="5 15" id="KW-0812">Transmembrane</keyword>
<dbReference type="EC" id="3.1.1.5" evidence="3 15"/>
<dbReference type="InterPro" id="IPR014710">
    <property type="entry name" value="RmlC-like_jellyroll"/>
</dbReference>
<dbReference type="Gene3D" id="3.40.1090.10">
    <property type="entry name" value="Cytosolic phospholipase A2 catalytic domain"/>
    <property type="match status" value="2"/>
</dbReference>
<dbReference type="InterPro" id="IPR001423">
    <property type="entry name" value="LysoPLipase_patatin_CS"/>
</dbReference>